<feature type="domain" description="NADP-dependent oxidoreductase" evidence="1">
    <location>
        <begin position="19"/>
        <end position="322"/>
    </location>
</feature>
<accession>A0A0U4VP93</accession>
<dbReference type="GO" id="GO:0016491">
    <property type="term" value="F:oxidoreductase activity"/>
    <property type="evidence" value="ECO:0007669"/>
    <property type="project" value="InterPro"/>
</dbReference>
<dbReference type="PANTHER" id="PTHR42686:SF1">
    <property type="entry name" value="GH17980P-RELATED"/>
    <property type="match status" value="1"/>
</dbReference>
<dbReference type="PANTHER" id="PTHR42686">
    <property type="entry name" value="GH17980P-RELATED"/>
    <property type="match status" value="1"/>
</dbReference>
<dbReference type="InterPro" id="IPR036812">
    <property type="entry name" value="NAD(P)_OxRdtase_dom_sf"/>
</dbReference>
<protein>
    <submittedName>
        <fullName evidence="2">Pyridoxal 4-dehydrogenase</fullName>
    </submittedName>
</protein>
<gene>
    <name evidence="2" type="ORF">APT59_12960</name>
</gene>
<dbReference type="Pfam" id="PF00248">
    <property type="entry name" value="Aldo_ket_red"/>
    <property type="match status" value="1"/>
</dbReference>
<reference evidence="2 3" key="1">
    <citation type="submission" date="2016-01" db="EMBL/GenBank/DDBJ databases">
        <title>Annotation of Pseudomonas oryzihabitans USDA-ARS-USMARC-56511.</title>
        <authorList>
            <person name="Harhay G.P."/>
            <person name="Harhay D.M."/>
            <person name="Smith T.P.L."/>
            <person name="Bono J.L."/>
            <person name="Heaton M.P."/>
            <person name="Clawson M.L."/>
            <person name="Chitko-Mckown C.G."/>
            <person name="Capik S.F."/>
            <person name="DeDonder K.D."/>
            <person name="Apley M.D."/>
            <person name="Lubbers B.V."/>
            <person name="White B.J."/>
            <person name="Larson R.L."/>
        </authorList>
    </citation>
    <scope>NUCLEOTIDE SEQUENCE [LARGE SCALE GENOMIC DNA]</scope>
    <source>
        <strain evidence="2 3">USDA-ARS-USMARC-56511</strain>
    </source>
</reference>
<sequence>MNLSERRHLAGSPLTLPVLGLGCSQLGGLHQEMPAQQAVDTLANAWQQGIRYFDTAPFYGHGRSEHRLGTVLDEQERDEFVLSSKVGRLLAPNGSERANDDGWARPLPFKPVYDYSYDAILRSHEDSLQRLGLSRIDILYVHDIGRRTHGERHDLHWQALTQGGGFRALEQLRSSGQVRAIGLGVNEWEIVVESMGECQLDCTLLAGRYTLLEQQSLRPLLDRCVAGGNAIVAGGVFNSGILAGGQHFDYGVAPAAVVAKVGALQEVCTEFAIPLAAAALQFPLAHPAVVSCVIGARSAEQVSTNVAWLQTPIPVAFWNTLKQRGLLDDAAPVLGNPA</sequence>
<proteinExistence type="predicted"/>
<dbReference type="SUPFAM" id="SSF51430">
    <property type="entry name" value="NAD(P)-linked oxidoreductase"/>
    <property type="match status" value="1"/>
</dbReference>
<dbReference type="Gene3D" id="3.20.20.100">
    <property type="entry name" value="NADP-dependent oxidoreductase domain"/>
    <property type="match status" value="1"/>
</dbReference>
<dbReference type="InterPro" id="IPR023210">
    <property type="entry name" value="NADP_OxRdtase_dom"/>
</dbReference>
<dbReference type="OrthoDB" id="9768851at2"/>
<dbReference type="RefSeq" id="WP_059315226.1">
    <property type="nucleotide sequence ID" value="NZ_CP013987.1"/>
</dbReference>
<evidence type="ECO:0000259" key="1">
    <source>
        <dbReference type="Pfam" id="PF00248"/>
    </source>
</evidence>
<dbReference type="EMBL" id="CP013987">
    <property type="protein sequence ID" value="ALZ85056.1"/>
    <property type="molecule type" value="Genomic_DNA"/>
</dbReference>
<name>A0A0U4VP93_9PSED</name>
<evidence type="ECO:0000313" key="3">
    <source>
        <dbReference type="Proteomes" id="UP000064137"/>
    </source>
</evidence>
<dbReference type="InterPro" id="IPR020471">
    <property type="entry name" value="AKR"/>
</dbReference>
<evidence type="ECO:0000313" key="2">
    <source>
        <dbReference type="EMBL" id="ALZ85056.1"/>
    </source>
</evidence>
<dbReference type="KEGG" id="por:APT59_12960"/>
<organism evidence="2 3">
    <name type="scientific">Pseudomonas oryzihabitans</name>
    <dbReference type="NCBI Taxonomy" id="47885"/>
    <lineage>
        <taxon>Bacteria</taxon>
        <taxon>Pseudomonadati</taxon>
        <taxon>Pseudomonadota</taxon>
        <taxon>Gammaproteobacteria</taxon>
        <taxon>Pseudomonadales</taxon>
        <taxon>Pseudomonadaceae</taxon>
        <taxon>Pseudomonas</taxon>
    </lineage>
</organism>
<dbReference type="AlphaFoldDB" id="A0A0U4VP93"/>
<dbReference type="GO" id="GO:0005829">
    <property type="term" value="C:cytosol"/>
    <property type="evidence" value="ECO:0007669"/>
    <property type="project" value="TreeGrafter"/>
</dbReference>
<dbReference type="PROSITE" id="PS51257">
    <property type="entry name" value="PROKAR_LIPOPROTEIN"/>
    <property type="match status" value="1"/>
</dbReference>
<dbReference type="Proteomes" id="UP000064137">
    <property type="component" value="Chromosome"/>
</dbReference>